<dbReference type="InterPro" id="IPR029058">
    <property type="entry name" value="AB_hydrolase_fold"/>
</dbReference>
<dbReference type="PRINTS" id="PR00111">
    <property type="entry name" value="ABHYDROLASE"/>
</dbReference>
<feature type="domain" description="AB hydrolase-1" evidence="1">
    <location>
        <begin position="56"/>
        <end position="199"/>
    </location>
</feature>
<dbReference type="PANTHER" id="PTHR46331">
    <property type="entry name" value="VALACYCLOVIR HYDROLASE"/>
    <property type="match status" value="1"/>
</dbReference>
<evidence type="ECO:0000313" key="3">
    <source>
        <dbReference type="Proteomes" id="UP000638732"/>
    </source>
</evidence>
<dbReference type="EMBL" id="WWEO01000041">
    <property type="protein sequence ID" value="NCD69519.1"/>
    <property type="molecule type" value="Genomic_DNA"/>
</dbReference>
<dbReference type="InterPro" id="IPR000073">
    <property type="entry name" value="AB_hydrolase_1"/>
</dbReference>
<reference evidence="2" key="2">
    <citation type="submission" date="2020-10" db="EMBL/GenBank/DDBJ databases">
        <title>Mucilaginibacter sp. nov., isolated from soil.</title>
        <authorList>
            <person name="Jeon C.O."/>
        </authorList>
    </citation>
    <scope>NUCLEOTIDE SEQUENCE</scope>
    <source>
        <strain evidence="2">R11</strain>
    </source>
</reference>
<sequence>MKKALKGLNVLKPALVIAMLLFTVFRSKGQQSKPAESGYIPVNGIKVYYEVFGNGKPLVLLHGAFMTIDANWGELIPELSKTRKVIAIEFQGHGHTPFSDRKFDLATLASDVDSVMNYLKVDSADVAGYSMGGSVAYQLTIQNPKRVKKLVIISSTYKSTGWAPQVTEAFKNMKPEMFTNSPMKTAYDAAAPDKTKWTKFIAQMLAFIASPFDMGDNNIAKITSPVLIISGDNDGLDKVELGKTYQLLGGGVSADMQPMPKSHLAIVPSQSHVSLMMQSKMILGYLNGFLN</sequence>
<keyword evidence="2" id="KW-0378">Hydrolase</keyword>
<dbReference type="PANTHER" id="PTHR46331:SF2">
    <property type="entry name" value="VALACYCLOVIR HYDROLASE"/>
    <property type="match status" value="1"/>
</dbReference>
<comment type="caution">
    <text evidence="2">The sequence shown here is derived from an EMBL/GenBank/DDBJ whole genome shotgun (WGS) entry which is preliminary data.</text>
</comment>
<reference evidence="2" key="1">
    <citation type="submission" date="2020-01" db="EMBL/GenBank/DDBJ databases">
        <authorList>
            <person name="Seo Y.L."/>
        </authorList>
    </citation>
    <scope>NUCLEOTIDE SEQUENCE</scope>
    <source>
        <strain evidence="2">R11</strain>
    </source>
</reference>
<dbReference type="SUPFAM" id="SSF53474">
    <property type="entry name" value="alpha/beta-Hydrolases"/>
    <property type="match status" value="1"/>
</dbReference>
<dbReference type="Gene3D" id="3.40.50.1820">
    <property type="entry name" value="alpha/beta hydrolase"/>
    <property type="match status" value="1"/>
</dbReference>
<keyword evidence="3" id="KW-1185">Reference proteome</keyword>
<dbReference type="Pfam" id="PF00561">
    <property type="entry name" value="Abhydrolase_1"/>
    <property type="match status" value="1"/>
</dbReference>
<evidence type="ECO:0000259" key="1">
    <source>
        <dbReference type="Pfam" id="PF00561"/>
    </source>
</evidence>
<protein>
    <submittedName>
        <fullName evidence="2">Alpha/beta fold hydrolase</fullName>
    </submittedName>
</protein>
<name>A0A966DUC5_9SPHI</name>
<dbReference type="Proteomes" id="UP000638732">
    <property type="component" value="Unassembled WGS sequence"/>
</dbReference>
<dbReference type="AlphaFoldDB" id="A0A966DUC5"/>
<accession>A0A966DUC5</accession>
<evidence type="ECO:0000313" key="2">
    <source>
        <dbReference type="EMBL" id="NCD69519.1"/>
    </source>
</evidence>
<dbReference type="RefSeq" id="WP_166585486.1">
    <property type="nucleotide sequence ID" value="NZ_WWEO01000041.1"/>
</dbReference>
<organism evidence="2 3">
    <name type="scientific">Mucilaginibacter agri</name>
    <dbReference type="NCBI Taxonomy" id="2695265"/>
    <lineage>
        <taxon>Bacteria</taxon>
        <taxon>Pseudomonadati</taxon>
        <taxon>Bacteroidota</taxon>
        <taxon>Sphingobacteriia</taxon>
        <taxon>Sphingobacteriales</taxon>
        <taxon>Sphingobacteriaceae</taxon>
        <taxon>Mucilaginibacter</taxon>
    </lineage>
</organism>
<gene>
    <name evidence="2" type="ORF">GSY63_09145</name>
</gene>
<dbReference type="GO" id="GO:0017171">
    <property type="term" value="F:serine hydrolase activity"/>
    <property type="evidence" value="ECO:0007669"/>
    <property type="project" value="TreeGrafter"/>
</dbReference>
<proteinExistence type="predicted"/>